<dbReference type="RefSeq" id="WP_046906366.1">
    <property type="nucleotide sequence ID" value="NZ_BAAAXG010000026.1"/>
</dbReference>
<evidence type="ECO:0000313" key="2">
    <source>
        <dbReference type="Proteomes" id="UP000265325"/>
    </source>
</evidence>
<dbReference type="AlphaFoldDB" id="A0A2P2GV92"/>
<protein>
    <submittedName>
        <fullName evidence="1">Uncharacterized protein</fullName>
    </submittedName>
</protein>
<name>A0A2P2GV92_STREW</name>
<sequence length="153" mass="16730">MTDLHEWLTGRVAEAETAADTPAAARRCEADRRILDRHRLDLDDPYEPSCLGCGTYGDLESPNTDNINDCPELLDLAHAHGITDAILAGLDRPEPPPLSPVKPYNEALADALDRLRSTTPARQAPATFRPAPTRGVGIPITGALTKQRFNPWR</sequence>
<comment type="caution">
    <text evidence="1">The sequence shown here is derived from an EMBL/GenBank/DDBJ whole genome shotgun (WGS) entry which is preliminary data.</text>
</comment>
<dbReference type="EMBL" id="LAQS01000006">
    <property type="protein sequence ID" value="KKZ74865.1"/>
    <property type="molecule type" value="Genomic_DNA"/>
</dbReference>
<accession>A0A2P2GV92</accession>
<organism evidence="1 2">
    <name type="scientific">Streptomyces showdoensis</name>
    <dbReference type="NCBI Taxonomy" id="68268"/>
    <lineage>
        <taxon>Bacteria</taxon>
        <taxon>Bacillati</taxon>
        <taxon>Actinomycetota</taxon>
        <taxon>Actinomycetes</taxon>
        <taxon>Kitasatosporales</taxon>
        <taxon>Streptomycetaceae</taxon>
        <taxon>Streptomyces</taxon>
    </lineage>
</organism>
<proteinExistence type="predicted"/>
<gene>
    <name evidence="1" type="ORF">VO63_05295</name>
</gene>
<evidence type="ECO:0000313" key="1">
    <source>
        <dbReference type="EMBL" id="KKZ74865.1"/>
    </source>
</evidence>
<dbReference type="Proteomes" id="UP000265325">
    <property type="component" value="Unassembled WGS sequence"/>
</dbReference>
<keyword evidence="2" id="KW-1185">Reference proteome</keyword>
<reference evidence="1 2" key="1">
    <citation type="submission" date="2015-05" db="EMBL/GenBank/DDBJ databases">
        <title>Draft Genome assembly of Streptomyces showdoensis.</title>
        <authorList>
            <person name="Thapa K.K."/>
            <person name="Metsa-Ketela M."/>
        </authorList>
    </citation>
    <scope>NUCLEOTIDE SEQUENCE [LARGE SCALE GENOMIC DNA]</scope>
    <source>
        <strain evidence="1 2">ATCC 15227</strain>
    </source>
</reference>
<dbReference type="OrthoDB" id="4210480at2"/>